<feature type="domain" description="ABC transporter" evidence="4">
    <location>
        <begin position="4"/>
        <end position="231"/>
    </location>
</feature>
<name>A0A1M4ZN45_9BACT</name>
<accession>A0A1M4ZN45</accession>
<evidence type="ECO:0000256" key="2">
    <source>
        <dbReference type="ARBA" id="ARBA00022741"/>
    </source>
</evidence>
<dbReference type="Pfam" id="PF00005">
    <property type="entry name" value="ABC_tran"/>
    <property type="match status" value="1"/>
</dbReference>
<dbReference type="AlphaFoldDB" id="A0A1M4ZN45"/>
<dbReference type="EMBL" id="FQUU01000007">
    <property type="protein sequence ID" value="SHF19424.1"/>
    <property type="molecule type" value="Genomic_DNA"/>
</dbReference>
<sequence length="322" mass="35626">MSLLTVSGLSRVEEGSLIVNNISFSQEHNQKIAISGATGSGKTSLLKMIAGLLQPTSGEVIFEGIRVQGPEEKLIPGHPGIGYLSQYFKLRNHYRVEELLAMSSHLGTEEVRTIAEVCRVDHLLHRWTHQLSGGEKQRIALAIVLVAAPSLLLLDEPYSNLDGIHKNILKSVVEDIGQHLDTTCLLISHDPLDTLSWADMIYVLKAGSIVQQGTPVNIYRQPINEYVAALFGKYNILTPALAIAFSEYNDLELNRINSFIRPEEFKRTEKGKGVEAMVESARFCGHAYEVMVRVQSKSITMLLHHDVPSKGDVIYVSLEGEA</sequence>
<keyword evidence="1" id="KW-0813">Transport</keyword>
<dbReference type="STRING" id="1121884.SAMN02745131_02007"/>
<keyword evidence="6" id="KW-1185">Reference proteome</keyword>
<evidence type="ECO:0000313" key="6">
    <source>
        <dbReference type="Proteomes" id="UP000184048"/>
    </source>
</evidence>
<dbReference type="InterPro" id="IPR027417">
    <property type="entry name" value="P-loop_NTPase"/>
</dbReference>
<gene>
    <name evidence="5" type="ORF">SAMN02745131_02007</name>
</gene>
<dbReference type="PANTHER" id="PTHR42781">
    <property type="entry name" value="SPERMIDINE/PUTRESCINE IMPORT ATP-BINDING PROTEIN POTA"/>
    <property type="match status" value="1"/>
</dbReference>
<dbReference type="PROSITE" id="PS50893">
    <property type="entry name" value="ABC_TRANSPORTER_2"/>
    <property type="match status" value="1"/>
</dbReference>
<dbReference type="InterPro" id="IPR050093">
    <property type="entry name" value="ABC_SmlMolc_Importer"/>
</dbReference>
<organism evidence="5 6">
    <name type="scientific">Flavisolibacter ginsengisoli DSM 18119</name>
    <dbReference type="NCBI Taxonomy" id="1121884"/>
    <lineage>
        <taxon>Bacteria</taxon>
        <taxon>Pseudomonadati</taxon>
        <taxon>Bacteroidota</taxon>
        <taxon>Chitinophagia</taxon>
        <taxon>Chitinophagales</taxon>
        <taxon>Chitinophagaceae</taxon>
        <taxon>Flavisolibacter</taxon>
    </lineage>
</organism>
<evidence type="ECO:0000256" key="3">
    <source>
        <dbReference type="ARBA" id="ARBA00022840"/>
    </source>
</evidence>
<dbReference type="Gene3D" id="3.40.50.300">
    <property type="entry name" value="P-loop containing nucleotide triphosphate hydrolases"/>
    <property type="match status" value="1"/>
</dbReference>
<proteinExistence type="predicted"/>
<dbReference type="RefSeq" id="WP_072835202.1">
    <property type="nucleotide sequence ID" value="NZ_FQUU01000007.1"/>
</dbReference>
<reference evidence="5 6" key="1">
    <citation type="submission" date="2016-11" db="EMBL/GenBank/DDBJ databases">
        <authorList>
            <person name="Jaros S."/>
            <person name="Januszkiewicz K."/>
            <person name="Wedrychowicz H."/>
        </authorList>
    </citation>
    <scope>NUCLEOTIDE SEQUENCE [LARGE SCALE GENOMIC DNA]</scope>
    <source>
        <strain evidence="5 6">DSM 18119</strain>
    </source>
</reference>
<dbReference type="GO" id="GO:0016887">
    <property type="term" value="F:ATP hydrolysis activity"/>
    <property type="evidence" value="ECO:0007669"/>
    <property type="project" value="InterPro"/>
</dbReference>
<dbReference type="InterPro" id="IPR003439">
    <property type="entry name" value="ABC_transporter-like_ATP-bd"/>
</dbReference>
<evidence type="ECO:0000256" key="1">
    <source>
        <dbReference type="ARBA" id="ARBA00022448"/>
    </source>
</evidence>
<protein>
    <submittedName>
        <fullName evidence="5">Iron(III) transport system ATP-binding protein</fullName>
    </submittedName>
</protein>
<evidence type="ECO:0000259" key="4">
    <source>
        <dbReference type="PROSITE" id="PS50893"/>
    </source>
</evidence>
<keyword evidence="3 5" id="KW-0067">ATP-binding</keyword>
<dbReference type="Proteomes" id="UP000184048">
    <property type="component" value="Unassembled WGS sequence"/>
</dbReference>
<dbReference type="PROSITE" id="PS00211">
    <property type="entry name" value="ABC_TRANSPORTER_1"/>
    <property type="match status" value="1"/>
</dbReference>
<dbReference type="GO" id="GO:0005524">
    <property type="term" value="F:ATP binding"/>
    <property type="evidence" value="ECO:0007669"/>
    <property type="project" value="UniProtKB-KW"/>
</dbReference>
<dbReference type="PANTHER" id="PTHR42781:SF4">
    <property type="entry name" value="SPERMIDINE_PUTRESCINE IMPORT ATP-BINDING PROTEIN POTA"/>
    <property type="match status" value="1"/>
</dbReference>
<dbReference type="SUPFAM" id="SSF52540">
    <property type="entry name" value="P-loop containing nucleoside triphosphate hydrolases"/>
    <property type="match status" value="1"/>
</dbReference>
<evidence type="ECO:0000313" key="5">
    <source>
        <dbReference type="EMBL" id="SHF19424.1"/>
    </source>
</evidence>
<dbReference type="SMART" id="SM00382">
    <property type="entry name" value="AAA"/>
    <property type="match status" value="1"/>
</dbReference>
<dbReference type="InterPro" id="IPR003593">
    <property type="entry name" value="AAA+_ATPase"/>
</dbReference>
<dbReference type="OrthoDB" id="9802264at2"/>
<keyword evidence="2" id="KW-0547">Nucleotide-binding</keyword>
<dbReference type="InterPro" id="IPR017871">
    <property type="entry name" value="ABC_transporter-like_CS"/>
</dbReference>